<evidence type="ECO:0000313" key="1">
    <source>
        <dbReference type="EMBL" id="TDT30096.1"/>
    </source>
</evidence>
<keyword evidence="2" id="KW-1185">Reference proteome</keyword>
<name>A0A4R7J131_9ACTN</name>
<evidence type="ECO:0000313" key="2">
    <source>
        <dbReference type="Proteomes" id="UP000295371"/>
    </source>
</evidence>
<organism evidence="1 2">
    <name type="scientific">Naumannella halotolerans</name>
    <dbReference type="NCBI Taxonomy" id="993414"/>
    <lineage>
        <taxon>Bacteria</taxon>
        <taxon>Bacillati</taxon>
        <taxon>Actinomycetota</taxon>
        <taxon>Actinomycetes</taxon>
        <taxon>Propionibacteriales</taxon>
        <taxon>Propionibacteriaceae</taxon>
        <taxon>Naumannella</taxon>
    </lineage>
</organism>
<proteinExistence type="predicted"/>
<dbReference type="Pfam" id="PF08012">
    <property type="entry name" value="DUF1702"/>
    <property type="match status" value="1"/>
</dbReference>
<protein>
    <submittedName>
        <fullName evidence="1">Uncharacterized protein DUF1702</fullName>
    </submittedName>
</protein>
<sequence>MASLLTPLYQVTPRDLPAATQADQQRLTHVVQVVTECCHLALRTPNLTMLCRKLDRYPEELLGFAYEGAGVGLAAIDTAFPWYSRTRQFTNEYATDYKYAIYLGAGMGLARVRRRPDRFIRRLRDDVFGWVVWDGVGFHQGLFGYRRHVQERHVPVGIGGFTLSVFDHGLGRAIWFGTGADVATAAATINAFPQPRRGDLWAGIGLASSYTGGADPAEIATLLGYAGAYADRVAEGAAVAAKNRHDPANASSHNHSAVEALCGADTTIVSQYANQALNELPTDGPEPAYGIWRSRLRHLNRGVAA</sequence>
<dbReference type="Proteomes" id="UP000295371">
    <property type="component" value="Unassembled WGS sequence"/>
</dbReference>
<dbReference type="AlphaFoldDB" id="A0A4R7J131"/>
<dbReference type="InterPro" id="IPR012964">
    <property type="entry name" value="DUF1702"/>
</dbReference>
<reference evidence="1 2" key="1">
    <citation type="submission" date="2019-03" db="EMBL/GenBank/DDBJ databases">
        <title>Genomic Encyclopedia of Archaeal and Bacterial Type Strains, Phase II (KMG-II): from individual species to whole genera.</title>
        <authorList>
            <person name="Goeker M."/>
        </authorList>
    </citation>
    <scope>NUCLEOTIDE SEQUENCE [LARGE SCALE GENOMIC DNA]</scope>
    <source>
        <strain evidence="1 2">DSM 24323</strain>
    </source>
</reference>
<gene>
    <name evidence="1" type="ORF">CLV29_3120</name>
</gene>
<comment type="caution">
    <text evidence="1">The sequence shown here is derived from an EMBL/GenBank/DDBJ whole genome shotgun (WGS) entry which is preliminary data.</text>
</comment>
<dbReference type="EMBL" id="SOAW01000003">
    <property type="protein sequence ID" value="TDT30096.1"/>
    <property type="molecule type" value="Genomic_DNA"/>
</dbReference>
<accession>A0A4R7J131</accession>